<dbReference type="EMBL" id="JAVDXW010000001">
    <property type="protein sequence ID" value="MDR7300215.1"/>
    <property type="molecule type" value="Genomic_DNA"/>
</dbReference>
<dbReference type="AlphaFoldDB" id="A0AAE3ZAA3"/>
<dbReference type="InterPro" id="IPR021401">
    <property type="entry name" value="DUF3040"/>
</dbReference>
<keyword evidence="3" id="KW-1185">Reference proteome</keyword>
<evidence type="ECO:0000256" key="1">
    <source>
        <dbReference type="SAM" id="Phobius"/>
    </source>
</evidence>
<keyword evidence="1" id="KW-0812">Transmembrane</keyword>
<feature type="transmembrane region" description="Helical" evidence="1">
    <location>
        <begin position="49"/>
        <end position="68"/>
    </location>
</feature>
<organism evidence="2 3">
    <name type="scientific">Haloactinomyces albus</name>
    <dbReference type="NCBI Taxonomy" id="1352928"/>
    <lineage>
        <taxon>Bacteria</taxon>
        <taxon>Bacillati</taxon>
        <taxon>Actinomycetota</taxon>
        <taxon>Actinomycetes</taxon>
        <taxon>Actinopolysporales</taxon>
        <taxon>Actinopolysporaceae</taxon>
        <taxon>Haloactinomyces</taxon>
    </lineage>
</organism>
<keyword evidence="1" id="KW-0472">Membrane</keyword>
<reference evidence="2" key="1">
    <citation type="submission" date="2023-07" db="EMBL/GenBank/DDBJ databases">
        <title>Sequencing the genomes of 1000 actinobacteria strains.</title>
        <authorList>
            <person name="Klenk H.-P."/>
        </authorList>
    </citation>
    <scope>NUCLEOTIDE SEQUENCE</scope>
    <source>
        <strain evidence="2">DSM 45977</strain>
    </source>
</reference>
<evidence type="ECO:0008006" key="4">
    <source>
        <dbReference type="Google" id="ProtNLM"/>
    </source>
</evidence>
<comment type="caution">
    <text evidence="2">The sequence shown here is derived from an EMBL/GenBank/DDBJ whole genome shotgun (WGS) entry which is preliminary data.</text>
</comment>
<keyword evidence="1" id="KW-1133">Transmembrane helix</keyword>
<protein>
    <recommendedName>
        <fullName evidence="4">DUF3040 domain-containing protein</fullName>
    </recommendedName>
</protein>
<evidence type="ECO:0000313" key="2">
    <source>
        <dbReference type="EMBL" id="MDR7300215.1"/>
    </source>
</evidence>
<dbReference type="Pfam" id="PF11239">
    <property type="entry name" value="DUF3040"/>
    <property type="match status" value="1"/>
</dbReference>
<gene>
    <name evidence="2" type="ORF">JOF55_000396</name>
</gene>
<dbReference type="Proteomes" id="UP001180845">
    <property type="component" value="Unassembled WGS sequence"/>
</dbReference>
<sequence length="101" mass="10973">MLSKRERETLAAIELGLAEDAPQLAEQFHRFDQDDTRIGRFGRRRGRRLLLVMMLFFGGLALVCILGGLVLGGVAAGLLAASIGSGLLYLKRKTGGNRPHP</sequence>
<dbReference type="RefSeq" id="WP_310268601.1">
    <property type="nucleotide sequence ID" value="NZ_JAVDXW010000001.1"/>
</dbReference>
<evidence type="ECO:0000313" key="3">
    <source>
        <dbReference type="Proteomes" id="UP001180845"/>
    </source>
</evidence>
<name>A0AAE3ZAA3_9ACTN</name>
<proteinExistence type="predicted"/>
<accession>A0AAE3ZAA3</accession>